<keyword evidence="2" id="KW-0238">DNA-binding</keyword>
<name>A0A378SVN7_9MYCO</name>
<organism evidence="5 6">
    <name type="scientific">Mycolicibacterium senegalense</name>
    <dbReference type="NCBI Taxonomy" id="1796"/>
    <lineage>
        <taxon>Bacteria</taxon>
        <taxon>Bacillati</taxon>
        <taxon>Actinomycetota</taxon>
        <taxon>Actinomycetes</taxon>
        <taxon>Mycobacteriales</taxon>
        <taxon>Mycobacteriaceae</taxon>
        <taxon>Mycolicibacterium</taxon>
    </lineage>
</organism>
<dbReference type="InterPro" id="IPR052067">
    <property type="entry name" value="Metal_resp_HTH_trans_reg"/>
</dbReference>
<dbReference type="GO" id="GO:0003700">
    <property type="term" value="F:DNA-binding transcription factor activity"/>
    <property type="evidence" value="ECO:0007669"/>
    <property type="project" value="InterPro"/>
</dbReference>
<dbReference type="InterPro" id="IPR023187">
    <property type="entry name" value="Tscrpt_reg_MarR-type_CS"/>
</dbReference>
<dbReference type="Pfam" id="PF12802">
    <property type="entry name" value="MarR_2"/>
    <property type="match status" value="1"/>
</dbReference>
<dbReference type="PANTHER" id="PTHR35790:SF4">
    <property type="entry name" value="HTH-TYPE TRANSCRIPTIONAL REGULATOR PCHR"/>
    <property type="match status" value="1"/>
</dbReference>
<keyword evidence="1" id="KW-0805">Transcription regulation</keyword>
<evidence type="ECO:0000256" key="1">
    <source>
        <dbReference type="ARBA" id="ARBA00023015"/>
    </source>
</evidence>
<evidence type="ECO:0000313" key="5">
    <source>
        <dbReference type="EMBL" id="STZ52241.1"/>
    </source>
</evidence>
<dbReference type="AlphaFoldDB" id="A0A378SVN7"/>
<dbReference type="PANTHER" id="PTHR35790">
    <property type="entry name" value="HTH-TYPE TRANSCRIPTIONAL REGULATOR PCHR"/>
    <property type="match status" value="1"/>
</dbReference>
<dbReference type="InterPro" id="IPR036390">
    <property type="entry name" value="WH_DNA-bd_sf"/>
</dbReference>
<dbReference type="EMBL" id="UGQQ01000001">
    <property type="protein sequence ID" value="STZ52241.1"/>
    <property type="molecule type" value="Genomic_DNA"/>
</dbReference>
<dbReference type="SUPFAM" id="SSF46785">
    <property type="entry name" value="Winged helix' DNA-binding domain"/>
    <property type="match status" value="1"/>
</dbReference>
<dbReference type="InterPro" id="IPR036388">
    <property type="entry name" value="WH-like_DNA-bd_sf"/>
</dbReference>
<dbReference type="PROSITE" id="PS50995">
    <property type="entry name" value="HTH_MARR_2"/>
    <property type="match status" value="1"/>
</dbReference>
<dbReference type="Proteomes" id="UP000254945">
    <property type="component" value="Unassembled WGS sequence"/>
</dbReference>
<protein>
    <submittedName>
        <fullName evidence="5">MarR family transcriptional regulator</fullName>
    </submittedName>
</protein>
<dbReference type="PROSITE" id="PS01117">
    <property type="entry name" value="HTH_MARR_1"/>
    <property type="match status" value="1"/>
</dbReference>
<dbReference type="InterPro" id="IPR000835">
    <property type="entry name" value="HTH_MarR-typ"/>
</dbReference>
<evidence type="ECO:0000259" key="4">
    <source>
        <dbReference type="PROSITE" id="PS50995"/>
    </source>
</evidence>
<gene>
    <name evidence="5" type="ORF">NCTC4524_00214</name>
</gene>
<evidence type="ECO:0000256" key="2">
    <source>
        <dbReference type="ARBA" id="ARBA00023125"/>
    </source>
</evidence>
<feature type="domain" description="HTH marR-type" evidence="4">
    <location>
        <begin position="12"/>
        <end position="165"/>
    </location>
</feature>
<evidence type="ECO:0000256" key="3">
    <source>
        <dbReference type="ARBA" id="ARBA00023163"/>
    </source>
</evidence>
<dbReference type="SMART" id="SM00347">
    <property type="entry name" value="HTH_MARR"/>
    <property type="match status" value="1"/>
</dbReference>
<reference evidence="5 6" key="1">
    <citation type="submission" date="2018-06" db="EMBL/GenBank/DDBJ databases">
        <authorList>
            <consortium name="Pathogen Informatics"/>
            <person name="Doyle S."/>
        </authorList>
    </citation>
    <scope>NUCLEOTIDE SEQUENCE [LARGE SCALE GENOMIC DNA]</scope>
    <source>
        <strain evidence="5 6">NCTC4524</strain>
    </source>
</reference>
<keyword evidence="3" id="KW-0804">Transcription</keyword>
<proteinExistence type="predicted"/>
<dbReference type="Gene3D" id="1.10.10.10">
    <property type="entry name" value="Winged helix-like DNA-binding domain superfamily/Winged helix DNA-binding domain"/>
    <property type="match status" value="1"/>
</dbReference>
<dbReference type="GO" id="GO:0003677">
    <property type="term" value="F:DNA binding"/>
    <property type="evidence" value="ECO:0007669"/>
    <property type="project" value="UniProtKB-KW"/>
</dbReference>
<dbReference type="STRING" id="1796.ABW05_20720"/>
<accession>A0A378SVN7</accession>
<dbReference type="CDD" id="cd00090">
    <property type="entry name" value="HTH_ARSR"/>
    <property type="match status" value="1"/>
</dbReference>
<evidence type="ECO:0000313" key="6">
    <source>
        <dbReference type="Proteomes" id="UP000254945"/>
    </source>
</evidence>
<sequence>MPSGNIVSVKTKLELIEAISGLLATVGDRLGNDGEGDAERDFMAARIPARLQTPMRSLPTSSLHLLAEIAEGPVSVVGLAARAGRLKGTVSKHVQRLVEAGLVVRTPVPGNRKEIELGLTADGRLVADVHRELHEEMDRGTRDFLLRYSGADLQVLVKVLGDLAGAHKDGVRLVPPADQP</sequence>
<dbReference type="InterPro" id="IPR011991">
    <property type="entry name" value="ArsR-like_HTH"/>
</dbReference>